<gene>
    <name evidence="1" type="ORF">JAZ07_20735</name>
</gene>
<comment type="caution">
    <text evidence="1">The sequence shown here is derived from an EMBL/GenBank/DDBJ whole genome shotgun (WGS) entry which is preliminary data.</text>
</comment>
<evidence type="ECO:0000313" key="1">
    <source>
        <dbReference type="EMBL" id="MCG7948774.1"/>
    </source>
</evidence>
<accession>A0A9E4N7B1</accession>
<evidence type="ECO:0000313" key="2">
    <source>
        <dbReference type="Proteomes" id="UP000886667"/>
    </source>
</evidence>
<evidence type="ECO:0008006" key="3">
    <source>
        <dbReference type="Google" id="ProtNLM"/>
    </source>
</evidence>
<dbReference type="EMBL" id="JAEPCM010000779">
    <property type="protein sequence ID" value="MCG7948774.1"/>
    <property type="molecule type" value="Genomic_DNA"/>
</dbReference>
<sequence>MGASGRVSLFASLSDPQAEGSGIYFNPHDASVLYVNIQHSAAADGDGTWAISRDARQSRECFGSTE</sequence>
<organism evidence="1 2">
    <name type="scientific">Candidatus Thiodiazotropha taylori</name>
    <dbReference type="NCBI Taxonomy" id="2792791"/>
    <lineage>
        <taxon>Bacteria</taxon>
        <taxon>Pseudomonadati</taxon>
        <taxon>Pseudomonadota</taxon>
        <taxon>Gammaproteobacteria</taxon>
        <taxon>Chromatiales</taxon>
        <taxon>Sedimenticolaceae</taxon>
        <taxon>Candidatus Thiodiazotropha</taxon>
    </lineage>
</organism>
<dbReference type="AlphaFoldDB" id="A0A9E4N7B1"/>
<dbReference type="Proteomes" id="UP000886667">
    <property type="component" value="Unassembled WGS sequence"/>
</dbReference>
<protein>
    <recommendedName>
        <fullName evidence="3">DUF839 domain-containing protein</fullName>
    </recommendedName>
</protein>
<name>A0A9E4N7B1_9GAMM</name>
<reference evidence="1" key="1">
    <citation type="journal article" date="2021" name="Proc. Natl. Acad. Sci. U.S.A.">
        <title>Global biogeography of chemosynthetic symbionts reveals both localized and globally distributed symbiont groups. .</title>
        <authorList>
            <person name="Osvatic J.T."/>
            <person name="Wilkins L.G.E."/>
            <person name="Leibrecht L."/>
            <person name="Leray M."/>
            <person name="Zauner S."/>
            <person name="Polzin J."/>
            <person name="Camacho Y."/>
            <person name="Gros O."/>
            <person name="van Gils J.A."/>
            <person name="Eisen J.A."/>
            <person name="Petersen J.M."/>
            <person name="Yuen B."/>
        </authorList>
    </citation>
    <scope>NUCLEOTIDE SEQUENCE</scope>
    <source>
        <strain evidence="1">MAGclacostrist064TRANS</strain>
    </source>
</reference>
<proteinExistence type="predicted"/>